<evidence type="ECO:0000313" key="2">
    <source>
        <dbReference type="Proteomes" id="UP001159427"/>
    </source>
</evidence>
<comment type="caution">
    <text evidence="1">The sequence shown here is derived from an EMBL/GenBank/DDBJ whole genome shotgun (WGS) entry which is preliminary data.</text>
</comment>
<organism evidence="1 2">
    <name type="scientific">Porites evermanni</name>
    <dbReference type="NCBI Taxonomy" id="104178"/>
    <lineage>
        <taxon>Eukaryota</taxon>
        <taxon>Metazoa</taxon>
        <taxon>Cnidaria</taxon>
        <taxon>Anthozoa</taxon>
        <taxon>Hexacorallia</taxon>
        <taxon>Scleractinia</taxon>
        <taxon>Fungiina</taxon>
        <taxon>Poritidae</taxon>
        <taxon>Porites</taxon>
    </lineage>
</organism>
<proteinExistence type="predicted"/>
<keyword evidence="2" id="KW-1185">Reference proteome</keyword>
<reference evidence="1 2" key="1">
    <citation type="submission" date="2022-05" db="EMBL/GenBank/DDBJ databases">
        <authorList>
            <consortium name="Genoscope - CEA"/>
            <person name="William W."/>
        </authorList>
    </citation>
    <scope>NUCLEOTIDE SEQUENCE [LARGE SCALE GENOMIC DNA]</scope>
</reference>
<name>A0ABN8MT85_9CNID</name>
<sequence length="106" mass="11794">MSAKSPVMVVVGSPTMDLLESVDCLLRDCERYFPNADRNMAENSIVRLKVTINSVRGLLDSLDRGEAGNTGKILVLESLVLHLQTLLSRWEMLAIVNCSCIMHVYL</sequence>
<dbReference type="Proteomes" id="UP001159427">
    <property type="component" value="Unassembled WGS sequence"/>
</dbReference>
<dbReference type="EMBL" id="CALNXI010000656">
    <property type="protein sequence ID" value="CAH3030793.1"/>
    <property type="molecule type" value="Genomic_DNA"/>
</dbReference>
<gene>
    <name evidence="1" type="ORF">PEVE_00038525</name>
</gene>
<accession>A0ABN8MT85</accession>
<feature type="non-terminal residue" evidence="1">
    <location>
        <position position="106"/>
    </location>
</feature>
<protein>
    <submittedName>
        <fullName evidence="1">Uncharacterized protein</fullName>
    </submittedName>
</protein>
<evidence type="ECO:0000313" key="1">
    <source>
        <dbReference type="EMBL" id="CAH3030793.1"/>
    </source>
</evidence>